<evidence type="ECO:0000313" key="2">
    <source>
        <dbReference type="EMBL" id="AJP74438.1"/>
    </source>
</evidence>
<keyword evidence="3" id="KW-1185">Reference proteome</keyword>
<evidence type="ECO:0008006" key="4">
    <source>
        <dbReference type="Google" id="ProtNLM"/>
    </source>
</evidence>
<dbReference type="AlphaFoldDB" id="A0A7U5BFS1"/>
<gene>
    <name evidence="2" type="ORF">TS85_10810</name>
</gene>
<reference evidence="2 3" key="2">
    <citation type="submission" date="2015-02" db="EMBL/GenBank/DDBJ databases">
        <title>The complete genome of Sphingomonas hengshuiensis sp. WHSC-8 isolated from soil of Hengshui Lake.</title>
        <authorList>
            <person name="Wei S."/>
            <person name="Guo J."/>
            <person name="Su C."/>
            <person name="Wu R."/>
            <person name="Zhang Z."/>
            <person name="Liang K."/>
            <person name="Li H."/>
            <person name="Wang T."/>
            <person name="Liu H."/>
            <person name="Zhang C."/>
            <person name="Li Z."/>
            <person name="Wang Q."/>
            <person name="Meng J."/>
        </authorList>
    </citation>
    <scope>NUCLEOTIDE SEQUENCE [LARGE SCALE GENOMIC DNA]</scope>
    <source>
        <strain evidence="2 3">WHSC-8</strain>
    </source>
</reference>
<dbReference type="PROSITE" id="PS51318">
    <property type="entry name" value="TAT"/>
    <property type="match status" value="1"/>
</dbReference>
<name>A0A7U5BFS1_9SPHN</name>
<sequence>MIARRDAIALGLAATVALAMPAALLSGGDGGTAGKAAQAPPPLGASAVPPLAAAYERSLFGAPQDAQEAEIPADAPQLVGVVGRLGADAVALVRTPEGGTRTLRIGEAVDGWQLASLAIDAAFFTRGAERVRVPLPAGDPGQ</sequence>
<evidence type="ECO:0000313" key="3">
    <source>
        <dbReference type="Proteomes" id="UP000032300"/>
    </source>
</evidence>
<organism evidence="2 3">
    <name type="scientific">Sphingomonas hengshuiensis</name>
    <dbReference type="NCBI Taxonomy" id="1609977"/>
    <lineage>
        <taxon>Bacteria</taxon>
        <taxon>Pseudomonadati</taxon>
        <taxon>Pseudomonadota</taxon>
        <taxon>Alphaproteobacteria</taxon>
        <taxon>Sphingomonadales</taxon>
        <taxon>Sphingomonadaceae</taxon>
        <taxon>Sphingomonas</taxon>
    </lineage>
</organism>
<dbReference type="KEGG" id="sphi:TS85_10810"/>
<dbReference type="InterPro" id="IPR006311">
    <property type="entry name" value="TAT_signal"/>
</dbReference>
<dbReference type="EMBL" id="CP010836">
    <property type="protein sequence ID" value="AJP74438.1"/>
    <property type="molecule type" value="Genomic_DNA"/>
</dbReference>
<dbReference type="Proteomes" id="UP000032300">
    <property type="component" value="Chromosome"/>
</dbReference>
<evidence type="ECO:0000256" key="1">
    <source>
        <dbReference type="SAM" id="SignalP"/>
    </source>
</evidence>
<feature type="signal peptide" evidence="1">
    <location>
        <begin position="1"/>
        <end position="19"/>
    </location>
</feature>
<feature type="chain" id="PRO_5030806627" description="General secretion pathway protein GspN" evidence="1">
    <location>
        <begin position="20"/>
        <end position="142"/>
    </location>
</feature>
<reference evidence="2 3" key="1">
    <citation type="journal article" date="2015" name="Int. J. Syst. Evol. Microbiol.">
        <title>Sphingomonas hengshuiensis sp. nov., isolated from lake wetland.</title>
        <authorList>
            <person name="Wei S."/>
            <person name="Wang T."/>
            <person name="Liu H."/>
            <person name="Zhang C."/>
            <person name="Guo J."/>
            <person name="Wang Q."/>
            <person name="Liang K."/>
            <person name="Zhang Z."/>
        </authorList>
    </citation>
    <scope>NUCLEOTIDE SEQUENCE [LARGE SCALE GENOMIC DNA]</scope>
    <source>
        <strain evidence="2 3">WHSC-8</strain>
    </source>
</reference>
<accession>A0A7U5BFS1</accession>
<protein>
    <recommendedName>
        <fullName evidence="4">General secretion pathway protein GspN</fullName>
    </recommendedName>
</protein>
<proteinExistence type="predicted"/>
<keyword evidence="1" id="KW-0732">Signal</keyword>